<accession>A0A183IVE9</accession>
<feature type="domain" description="RRM" evidence="19">
    <location>
        <begin position="307"/>
        <end position="377"/>
    </location>
</feature>
<keyword evidence="9" id="KW-0256">Endoplasmic reticulum</keyword>
<keyword evidence="10" id="KW-0832">Ubl conjugation</keyword>
<keyword evidence="5" id="KW-1017">Isopeptide bond</keyword>
<reference evidence="22" key="1">
    <citation type="submission" date="2016-06" db="UniProtKB">
        <authorList>
            <consortium name="WormBaseParasite"/>
        </authorList>
    </citation>
    <scope>IDENTIFICATION</scope>
</reference>
<protein>
    <submittedName>
        <fullName evidence="22">Heterogeneous nuclear ribonucleoprotein R</fullName>
    </submittedName>
</protein>
<dbReference type="GO" id="GO:0006397">
    <property type="term" value="P:mRNA processing"/>
    <property type="evidence" value="ECO:0007669"/>
    <property type="project" value="UniProtKB-KW"/>
</dbReference>
<dbReference type="CDD" id="cd12249">
    <property type="entry name" value="RRM1_hnRNPR_like"/>
    <property type="match status" value="1"/>
</dbReference>
<dbReference type="EMBL" id="UZAM01010766">
    <property type="protein sequence ID" value="VDP13654.1"/>
    <property type="molecule type" value="Genomic_DNA"/>
</dbReference>
<dbReference type="OrthoDB" id="3800936at2759"/>
<evidence type="ECO:0000256" key="10">
    <source>
        <dbReference type="ARBA" id="ARBA00022843"/>
    </source>
</evidence>
<dbReference type="GO" id="GO:0003723">
    <property type="term" value="F:RNA binding"/>
    <property type="evidence" value="ECO:0007669"/>
    <property type="project" value="UniProtKB-UniRule"/>
</dbReference>
<feature type="domain" description="RRM" evidence="19">
    <location>
        <begin position="129"/>
        <end position="208"/>
    </location>
</feature>
<dbReference type="CDD" id="cd12251">
    <property type="entry name" value="RRM3_hnRNPR_like"/>
    <property type="match status" value="1"/>
</dbReference>
<evidence type="ECO:0000256" key="16">
    <source>
        <dbReference type="ARBA" id="ARBA00023274"/>
    </source>
</evidence>
<evidence type="ECO:0000256" key="4">
    <source>
        <dbReference type="ARBA" id="ARBA00022490"/>
    </source>
</evidence>
<evidence type="ECO:0000256" key="17">
    <source>
        <dbReference type="PROSITE-ProRule" id="PRU00176"/>
    </source>
</evidence>
<evidence type="ECO:0000259" key="19">
    <source>
        <dbReference type="PROSITE" id="PS50102"/>
    </source>
</evidence>
<proteinExistence type="predicted"/>
<evidence type="ECO:0000313" key="21">
    <source>
        <dbReference type="Proteomes" id="UP000270296"/>
    </source>
</evidence>
<dbReference type="FunFam" id="3.30.70.330:FF:000024">
    <property type="entry name" value="Heterogeneous nuclear ribonucleoprotein q isoform"/>
    <property type="match status" value="1"/>
</dbReference>
<evidence type="ECO:0000313" key="20">
    <source>
        <dbReference type="EMBL" id="VDP13654.1"/>
    </source>
</evidence>
<dbReference type="Gene3D" id="3.30.70.330">
    <property type="match status" value="3"/>
</dbReference>
<evidence type="ECO:0000256" key="18">
    <source>
        <dbReference type="SAM" id="MobiDB-lite"/>
    </source>
</evidence>
<evidence type="ECO:0000256" key="8">
    <source>
        <dbReference type="ARBA" id="ARBA00022737"/>
    </source>
</evidence>
<dbReference type="FunFam" id="3.30.70.330:FF:000023">
    <property type="entry name" value="Heterogeneous nuclear ribonucleoprotein q isoform"/>
    <property type="match status" value="1"/>
</dbReference>
<evidence type="ECO:0000256" key="15">
    <source>
        <dbReference type="ARBA" id="ARBA00023242"/>
    </source>
</evidence>
<keyword evidence="13" id="KW-0007">Acetylation</keyword>
<dbReference type="AlphaFoldDB" id="A0A183IVE9"/>
<reference evidence="20 21" key="2">
    <citation type="submission" date="2018-11" db="EMBL/GenBank/DDBJ databases">
        <authorList>
            <consortium name="Pathogen Informatics"/>
        </authorList>
    </citation>
    <scope>NUCLEOTIDE SEQUENCE [LARGE SCALE GENOMIC DNA]</scope>
</reference>
<evidence type="ECO:0000256" key="12">
    <source>
        <dbReference type="ARBA" id="ARBA00022884"/>
    </source>
</evidence>
<keyword evidence="12 17" id="KW-0694">RNA-binding</keyword>
<keyword evidence="6" id="KW-0507">mRNA processing</keyword>
<keyword evidence="4" id="KW-0963">Cytoplasm</keyword>
<feature type="region of interest" description="Disordered" evidence="18">
    <location>
        <begin position="374"/>
        <end position="446"/>
    </location>
</feature>
<keyword evidence="14" id="KW-0508">mRNA splicing</keyword>
<evidence type="ECO:0000256" key="1">
    <source>
        <dbReference type="ARBA" id="ARBA00004144"/>
    </source>
</evidence>
<sequence length="446" mass="50437">MLKIQGVCMKPLCYRVLKYEDLEERTLELIKSLREEHGLFVVQQFREANLMGIQNVSAYLGSLVKNFKERLRQIGPQEATTRPLVTGPNLENMKKILEQSGYSLEVTIGQRKYGGPPPNWEGAAPGAGCEVYIGKIPKDVFEDELIPLFEQCGRIWDLRLMMDPVTGNNKGYAFVTYCERGHAAEAAKKFEGHEIKPGKRLRVNVSVANTRLFVGNIPKSKGKEEIMEELCKPAEGISDVIVYANPDDPAKKKNRGFCFLEFSDHKSASQAKRKLSNSRLRPWNAELVIEWAEPQEEPDEETMNKVKVLYVRPVKDSFTEEKIKEEFQKFGEVERVKKVKDYAFVHFTERENAMKAMTALKGNELDGVTVEVSLAKPQSEKKRKDQTRQRRGGGRSSSNKFYGSSAGRKGGAMGYGRDAPPLMSMPSRWASNSRRVGFTSGKRQLP</sequence>
<evidence type="ECO:0000256" key="11">
    <source>
        <dbReference type="ARBA" id="ARBA00022848"/>
    </source>
</evidence>
<evidence type="ECO:0000256" key="13">
    <source>
        <dbReference type="ARBA" id="ARBA00022990"/>
    </source>
</evidence>
<evidence type="ECO:0000256" key="14">
    <source>
        <dbReference type="ARBA" id="ARBA00023187"/>
    </source>
</evidence>
<keyword evidence="15" id="KW-0539">Nucleus</keyword>
<dbReference type="FunFam" id="3.30.70.330:FF:000027">
    <property type="entry name" value="Heterogeneous nuclear ribonucleoprotein q isoform"/>
    <property type="match status" value="1"/>
</dbReference>
<dbReference type="PANTHER" id="PTHR21245">
    <property type="entry name" value="HETEROGENEOUS NUCLEAR RIBONUCLEOPROTEIN"/>
    <property type="match status" value="1"/>
</dbReference>
<keyword evidence="11" id="KW-0492">Microsome</keyword>
<dbReference type="Pfam" id="PF00076">
    <property type="entry name" value="RRM_1"/>
    <property type="match status" value="3"/>
</dbReference>
<dbReference type="Proteomes" id="UP000270296">
    <property type="component" value="Unassembled WGS sequence"/>
</dbReference>
<dbReference type="GO" id="GO:0005654">
    <property type="term" value="C:nucleoplasm"/>
    <property type="evidence" value="ECO:0007669"/>
    <property type="project" value="UniProtKB-SubCell"/>
</dbReference>
<dbReference type="WBParaSite" id="SBAD_0000788501-mRNA-1">
    <property type="protein sequence ID" value="SBAD_0000788501-mRNA-1"/>
    <property type="gene ID" value="SBAD_0000788501"/>
</dbReference>
<organism evidence="22">
    <name type="scientific">Soboliphyme baturini</name>
    <dbReference type="NCBI Taxonomy" id="241478"/>
    <lineage>
        <taxon>Eukaryota</taxon>
        <taxon>Metazoa</taxon>
        <taxon>Ecdysozoa</taxon>
        <taxon>Nematoda</taxon>
        <taxon>Enoplea</taxon>
        <taxon>Dorylaimia</taxon>
        <taxon>Dioctophymatida</taxon>
        <taxon>Dioctophymatoidea</taxon>
        <taxon>Soboliphymatidae</taxon>
        <taxon>Soboliphyme</taxon>
    </lineage>
</organism>
<dbReference type="CDD" id="cd21039">
    <property type="entry name" value="NURR"/>
    <property type="match status" value="1"/>
</dbReference>
<dbReference type="Pfam" id="PF18360">
    <property type="entry name" value="hnRNP_Q_AcD"/>
    <property type="match status" value="1"/>
</dbReference>
<dbReference type="InterPro" id="IPR012677">
    <property type="entry name" value="Nucleotide-bd_a/b_plait_sf"/>
</dbReference>
<feature type="compositionally biased region" description="Basic and acidic residues" evidence="18">
    <location>
        <begin position="378"/>
        <end position="388"/>
    </location>
</feature>
<keyword evidence="16" id="KW-0687">Ribonucleoprotein</keyword>
<dbReference type="InterPro" id="IPR006535">
    <property type="entry name" value="HnRNP_R/Q_splicing_fac"/>
</dbReference>
<evidence type="ECO:0000256" key="7">
    <source>
        <dbReference type="ARBA" id="ARBA00022728"/>
    </source>
</evidence>
<feature type="domain" description="RRM" evidence="19">
    <location>
        <begin position="210"/>
        <end position="294"/>
    </location>
</feature>
<evidence type="ECO:0000256" key="6">
    <source>
        <dbReference type="ARBA" id="ARBA00022664"/>
    </source>
</evidence>
<evidence type="ECO:0000313" key="22">
    <source>
        <dbReference type="WBParaSite" id="SBAD_0000788501-mRNA-1"/>
    </source>
</evidence>
<dbReference type="SUPFAM" id="SSF54928">
    <property type="entry name" value="RNA-binding domain, RBD"/>
    <property type="match status" value="2"/>
</dbReference>
<gene>
    <name evidence="20" type="ORF">SBAD_LOCUS7596</name>
</gene>
<name>A0A183IVE9_9BILA</name>
<keyword evidence="21" id="KW-1185">Reference proteome</keyword>
<comment type="subcellular location">
    <subcellularLocation>
        <location evidence="2">Cytoplasm</location>
    </subcellularLocation>
    <subcellularLocation>
        <location evidence="1">Microsome</location>
    </subcellularLocation>
    <subcellularLocation>
        <location evidence="3">Nucleus</location>
        <location evidence="3">Nucleoplasm</location>
    </subcellularLocation>
</comment>
<dbReference type="InterPro" id="IPR000504">
    <property type="entry name" value="RRM_dom"/>
</dbReference>
<keyword evidence="7" id="KW-0747">Spliceosome</keyword>
<evidence type="ECO:0000256" key="9">
    <source>
        <dbReference type="ARBA" id="ARBA00022824"/>
    </source>
</evidence>
<keyword evidence="8" id="KW-0677">Repeat</keyword>
<evidence type="ECO:0000256" key="2">
    <source>
        <dbReference type="ARBA" id="ARBA00004496"/>
    </source>
</evidence>
<dbReference type="NCBIfam" id="TIGR01648">
    <property type="entry name" value="hnRNP-R-Q"/>
    <property type="match status" value="1"/>
</dbReference>
<dbReference type="PROSITE" id="PS50102">
    <property type="entry name" value="RRM"/>
    <property type="match status" value="3"/>
</dbReference>
<dbReference type="InterPro" id="IPR035979">
    <property type="entry name" value="RBD_domain_sf"/>
</dbReference>
<dbReference type="GO" id="GO:0005681">
    <property type="term" value="C:spliceosomal complex"/>
    <property type="evidence" value="ECO:0007669"/>
    <property type="project" value="UniProtKB-KW"/>
</dbReference>
<dbReference type="SMART" id="SM00360">
    <property type="entry name" value="RRM"/>
    <property type="match status" value="3"/>
</dbReference>
<evidence type="ECO:0000256" key="5">
    <source>
        <dbReference type="ARBA" id="ARBA00022499"/>
    </source>
</evidence>
<dbReference type="CDD" id="cd12250">
    <property type="entry name" value="RRM2_hnRNPR_like"/>
    <property type="match status" value="1"/>
</dbReference>
<dbReference type="InterPro" id="IPR041337">
    <property type="entry name" value="hnRNP_Q_AcD"/>
</dbReference>
<dbReference type="GO" id="GO:0008380">
    <property type="term" value="P:RNA splicing"/>
    <property type="evidence" value="ECO:0007669"/>
    <property type="project" value="UniProtKB-KW"/>
</dbReference>
<evidence type="ECO:0000256" key="3">
    <source>
        <dbReference type="ARBA" id="ARBA00004642"/>
    </source>
</evidence>
<dbReference type="GO" id="GO:0005737">
    <property type="term" value="C:cytoplasm"/>
    <property type="evidence" value="ECO:0007669"/>
    <property type="project" value="UniProtKB-SubCell"/>
</dbReference>